<dbReference type="AlphaFoldDB" id="A0AA47G7X2"/>
<dbReference type="Proteomes" id="UP001164714">
    <property type="component" value="Chromosome"/>
</dbReference>
<dbReference type="EMBL" id="CP114063">
    <property type="protein sequence ID" value="WAT23970.1"/>
    <property type="molecule type" value="Genomic_DNA"/>
</dbReference>
<sequence>MLKGMSVYSFYIFINMVVDQVNKNVDITLLGRYSGTLITAVYSVGERMELIYQQISTSISNVFTPRVHRMVVGNISDWDLTLFFTKV</sequence>
<accession>A0AA47G7X2</accession>
<dbReference type="RefSeq" id="WP_269104583.1">
    <property type="nucleotide sequence ID" value="NZ_CP114063.1"/>
</dbReference>
<dbReference type="Pfam" id="PF13440">
    <property type="entry name" value="Polysacc_synt_3"/>
    <property type="match status" value="1"/>
</dbReference>
<evidence type="ECO:0000313" key="2">
    <source>
        <dbReference type="Proteomes" id="UP001164714"/>
    </source>
</evidence>
<reference evidence="1" key="1">
    <citation type="submission" date="2022-12" db="EMBL/GenBank/DDBJ databases">
        <title>Whole genome sequence analysis of a duck derived balloon bacteium Aerococcus urinaeequi henan2020.</title>
        <authorList>
            <person name="Zhang H."/>
            <person name="Qiao H.X."/>
            <person name="Bian C.Z."/>
            <person name="Shu J.C."/>
        </authorList>
    </citation>
    <scope>NUCLEOTIDE SEQUENCE</scope>
    <source>
        <strain evidence="1">2020-HN-1</strain>
    </source>
</reference>
<organism evidence="1 2">
    <name type="scientific">Aerococcus urinaeequi</name>
    <dbReference type="NCBI Taxonomy" id="51665"/>
    <lineage>
        <taxon>Bacteria</taxon>
        <taxon>Bacillati</taxon>
        <taxon>Bacillota</taxon>
        <taxon>Bacilli</taxon>
        <taxon>Lactobacillales</taxon>
        <taxon>Aerococcaceae</taxon>
        <taxon>Aerococcus</taxon>
    </lineage>
</organism>
<name>A0AA47G7X2_9LACT</name>
<gene>
    <name evidence="1" type="ORF">OZ415_06820</name>
</gene>
<proteinExistence type="predicted"/>
<evidence type="ECO:0000313" key="1">
    <source>
        <dbReference type="EMBL" id="WAT23970.1"/>
    </source>
</evidence>
<protein>
    <submittedName>
        <fullName evidence="1">Oligosaccharide flippase family protein</fullName>
    </submittedName>
</protein>